<dbReference type="EMBL" id="EQ974209">
    <property type="protein sequence ID" value="EEF31963.1"/>
    <property type="molecule type" value="Genomic_DNA"/>
</dbReference>
<name>B9SWR3_RICCO</name>
<keyword evidence="1" id="KW-1133">Transmembrane helix</keyword>
<feature type="transmembrane region" description="Helical" evidence="1">
    <location>
        <begin position="6"/>
        <end position="25"/>
    </location>
</feature>
<feature type="transmembrane region" description="Helical" evidence="1">
    <location>
        <begin position="37"/>
        <end position="55"/>
    </location>
</feature>
<reference evidence="3" key="1">
    <citation type="journal article" date="2010" name="Nat. Biotechnol.">
        <title>Draft genome sequence of the oilseed species Ricinus communis.</title>
        <authorList>
            <person name="Chan A.P."/>
            <person name="Crabtree J."/>
            <person name="Zhao Q."/>
            <person name="Lorenzi H."/>
            <person name="Orvis J."/>
            <person name="Puiu D."/>
            <person name="Melake-Berhan A."/>
            <person name="Jones K.M."/>
            <person name="Redman J."/>
            <person name="Chen G."/>
            <person name="Cahoon E.B."/>
            <person name="Gedil M."/>
            <person name="Stanke M."/>
            <person name="Haas B.J."/>
            <person name="Wortman J.R."/>
            <person name="Fraser-Liggett C.M."/>
            <person name="Ravel J."/>
            <person name="Rabinowicz P.D."/>
        </authorList>
    </citation>
    <scope>NUCLEOTIDE SEQUENCE [LARGE SCALE GENOMIC DNA]</scope>
    <source>
        <strain evidence="3">cv. Hale</strain>
    </source>
</reference>
<protein>
    <submittedName>
        <fullName evidence="2">Uncharacterized protein</fullName>
    </submittedName>
</protein>
<evidence type="ECO:0000313" key="3">
    <source>
        <dbReference type="Proteomes" id="UP000008311"/>
    </source>
</evidence>
<organism evidence="2 3">
    <name type="scientific">Ricinus communis</name>
    <name type="common">Castor bean</name>
    <dbReference type="NCBI Taxonomy" id="3988"/>
    <lineage>
        <taxon>Eukaryota</taxon>
        <taxon>Viridiplantae</taxon>
        <taxon>Streptophyta</taxon>
        <taxon>Embryophyta</taxon>
        <taxon>Tracheophyta</taxon>
        <taxon>Spermatophyta</taxon>
        <taxon>Magnoliopsida</taxon>
        <taxon>eudicotyledons</taxon>
        <taxon>Gunneridae</taxon>
        <taxon>Pentapetalae</taxon>
        <taxon>rosids</taxon>
        <taxon>fabids</taxon>
        <taxon>Malpighiales</taxon>
        <taxon>Euphorbiaceae</taxon>
        <taxon>Acalyphoideae</taxon>
        <taxon>Acalypheae</taxon>
        <taxon>Ricinus</taxon>
    </lineage>
</organism>
<dbReference type="AlphaFoldDB" id="B9SWR3"/>
<gene>
    <name evidence="2" type="ORF">RCOM_1147090</name>
</gene>
<sequence>MEEEYGWGTGSTIALVLVALILLFAPLGMGPLQPPPALLLLFFPVTLVALFYFLHQASKVVSPPSNMLEY</sequence>
<accession>B9SWR3</accession>
<evidence type="ECO:0000313" key="2">
    <source>
        <dbReference type="EMBL" id="EEF31963.1"/>
    </source>
</evidence>
<proteinExistence type="predicted"/>
<keyword evidence="1" id="KW-0812">Transmembrane</keyword>
<evidence type="ECO:0000256" key="1">
    <source>
        <dbReference type="SAM" id="Phobius"/>
    </source>
</evidence>
<dbReference type="eggNOG" id="ENOG502SVZT">
    <property type="taxonomic scope" value="Eukaryota"/>
</dbReference>
<keyword evidence="1" id="KW-0472">Membrane</keyword>
<keyword evidence="3" id="KW-1185">Reference proteome</keyword>
<dbReference type="InParanoid" id="B9SWR3"/>
<dbReference type="Proteomes" id="UP000008311">
    <property type="component" value="Unassembled WGS sequence"/>
</dbReference>